<feature type="transmembrane region" description="Helical" evidence="5">
    <location>
        <begin position="364"/>
        <end position="386"/>
    </location>
</feature>
<dbReference type="RefSeq" id="WP_260115067.1">
    <property type="nucleotide sequence ID" value="NZ_CP131914.1"/>
</dbReference>
<dbReference type="PANTHER" id="PTHR43129">
    <property type="entry name" value="FOSMIDOMYCIN RESISTANCE PROTEIN"/>
    <property type="match status" value="1"/>
</dbReference>
<evidence type="ECO:0000256" key="2">
    <source>
        <dbReference type="ARBA" id="ARBA00022989"/>
    </source>
</evidence>
<evidence type="ECO:0000256" key="4">
    <source>
        <dbReference type="SAM" id="MobiDB-lite"/>
    </source>
</evidence>
<dbReference type="CDD" id="cd17478">
    <property type="entry name" value="MFS_FsR"/>
    <property type="match status" value="1"/>
</dbReference>
<feature type="transmembrane region" description="Helical" evidence="5">
    <location>
        <begin position="235"/>
        <end position="257"/>
    </location>
</feature>
<evidence type="ECO:0000259" key="6">
    <source>
        <dbReference type="PROSITE" id="PS50850"/>
    </source>
</evidence>
<dbReference type="InterPro" id="IPR020846">
    <property type="entry name" value="MFS_dom"/>
</dbReference>
<keyword evidence="1 5" id="KW-0812">Transmembrane</keyword>
<keyword evidence="3 5" id="KW-0472">Membrane</keyword>
<organism evidence="7">
    <name type="scientific">Xanthomonas indica</name>
    <dbReference type="NCBI Taxonomy" id="2912242"/>
    <lineage>
        <taxon>Bacteria</taxon>
        <taxon>Pseudomonadati</taxon>
        <taxon>Pseudomonadota</taxon>
        <taxon>Gammaproteobacteria</taxon>
        <taxon>Lysobacterales</taxon>
        <taxon>Lysobacteraceae</taxon>
        <taxon>Xanthomonas</taxon>
    </lineage>
</organism>
<dbReference type="InterPro" id="IPR011701">
    <property type="entry name" value="MFS"/>
</dbReference>
<gene>
    <name evidence="7" type="ORF">Q7W82_17750</name>
</gene>
<proteinExistence type="predicted"/>
<dbReference type="Gene3D" id="1.20.1250.20">
    <property type="entry name" value="MFS general substrate transporter like domains"/>
    <property type="match status" value="2"/>
</dbReference>
<dbReference type="KEGG" id="xin:Q7W82_17750"/>
<feature type="region of interest" description="Disordered" evidence="4">
    <location>
        <begin position="1"/>
        <end position="27"/>
    </location>
</feature>
<feature type="transmembrane region" description="Helical" evidence="5">
    <location>
        <begin position="392"/>
        <end position="411"/>
    </location>
</feature>
<keyword evidence="2 5" id="KW-1133">Transmembrane helix</keyword>
<sequence>MSSLRPAASAATPASAPAASPTVSSPTAAPRRLAAGVLAAITSSHLINDMMQSLILALYPVLKGQFQLSFAQVGLITLTYQITASLFQPLIGLRTDLRPAPYSLPMGMSSTLCGLLLLAYAPSFGMVLLAAALVGIGSAIFHPESSRIARLASGGRHGLAQSVFQVGGNTGTALGPLIAAAVIVPNGRHSVAWFGGAALLGIALLSYVGRWYALHLQAARAAPRPVATAPALPRAMVVRIVGILLLLIFSKYFYIAGLSSYYTFYLIQRFGVSVQSAQLHLFAFLLASALGTLIGGPVGDRIGRKPVIWVSILGVAPFALALPHVGLHAATALTVLIGFVLSSAFSAILVYAQEMMPGRIGTISGLFFGFAFGMGGLGAAVLGLLADHRGIVFVYQVMSFLPLLGIVAALLPSRRPGTAAAH</sequence>
<protein>
    <submittedName>
        <fullName evidence="7">MFS transporter</fullName>
    </submittedName>
</protein>
<evidence type="ECO:0000256" key="1">
    <source>
        <dbReference type="ARBA" id="ARBA00022692"/>
    </source>
</evidence>
<accession>A0AAU8I4A5</accession>
<feature type="transmembrane region" description="Helical" evidence="5">
    <location>
        <begin position="332"/>
        <end position="352"/>
    </location>
</feature>
<evidence type="ECO:0000256" key="3">
    <source>
        <dbReference type="ARBA" id="ARBA00023136"/>
    </source>
</evidence>
<dbReference type="PANTHER" id="PTHR43129:SF1">
    <property type="entry name" value="FOSMIDOMYCIN RESISTANCE PROTEIN"/>
    <property type="match status" value="1"/>
</dbReference>
<evidence type="ECO:0000313" key="7">
    <source>
        <dbReference type="EMBL" id="XCI80083.1"/>
    </source>
</evidence>
<feature type="transmembrane region" description="Helical" evidence="5">
    <location>
        <begin position="73"/>
        <end position="95"/>
    </location>
</feature>
<dbReference type="GO" id="GO:0022857">
    <property type="term" value="F:transmembrane transporter activity"/>
    <property type="evidence" value="ECO:0007669"/>
    <property type="project" value="InterPro"/>
</dbReference>
<dbReference type="Pfam" id="PF07690">
    <property type="entry name" value="MFS_1"/>
    <property type="match status" value="1"/>
</dbReference>
<dbReference type="PROSITE" id="PS50850">
    <property type="entry name" value="MFS"/>
    <property type="match status" value="1"/>
</dbReference>
<feature type="transmembrane region" description="Helical" evidence="5">
    <location>
        <begin position="115"/>
        <end position="141"/>
    </location>
</feature>
<dbReference type="EMBL" id="CP131914">
    <property type="protein sequence ID" value="XCI80083.1"/>
    <property type="molecule type" value="Genomic_DNA"/>
</dbReference>
<dbReference type="GO" id="GO:0005886">
    <property type="term" value="C:plasma membrane"/>
    <property type="evidence" value="ECO:0007669"/>
    <property type="project" value="TreeGrafter"/>
</dbReference>
<evidence type="ECO:0000256" key="5">
    <source>
        <dbReference type="SAM" id="Phobius"/>
    </source>
</evidence>
<feature type="domain" description="Major facilitator superfamily (MFS) profile" evidence="6">
    <location>
        <begin position="37"/>
        <end position="417"/>
    </location>
</feature>
<dbReference type="SUPFAM" id="SSF103473">
    <property type="entry name" value="MFS general substrate transporter"/>
    <property type="match status" value="1"/>
</dbReference>
<feature type="transmembrane region" description="Helical" evidence="5">
    <location>
        <begin position="190"/>
        <end position="214"/>
    </location>
</feature>
<dbReference type="AlphaFoldDB" id="A0AAU8I4A5"/>
<feature type="transmembrane region" description="Helical" evidence="5">
    <location>
        <begin position="277"/>
        <end position="295"/>
    </location>
</feature>
<reference evidence="7" key="1">
    <citation type="submission" date="2023-08" db="EMBL/GenBank/DDBJ databases">
        <title>Complete genome sequence of Xanthomonas indica.</title>
        <authorList>
            <person name="Patil P.B."/>
            <person name="Rana R."/>
        </authorList>
    </citation>
    <scope>NUCLEOTIDE SEQUENCE</scope>
    <source>
        <strain evidence="7">PPL560</strain>
    </source>
</reference>
<feature type="transmembrane region" description="Helical" evidence="5">
    <location>
        <begin position="307"/>
        <end position="326"/>
    </location>
</feature>
<dbReference type="InterPro" id="IPR036259">
    <property type="entry name" value="MFS_trans_sf"/>
</dbReference>
<name>A0AAU8I4A5_9XANT</name>